<dbReference type="SUPFAM" id="SSF48239">
    <property type="entry name" value="Terpenoid cyclases/Protein prenyltransferases"/>
    <property type="match status" value="1"/>
</dbReference>
<dbReference type="AlphaFoldDB" id="A0A160T860"/>
<evidence type="ECO:0000313" key="2">
    <source>
        <dbReference type="Proteomes" id="UP000215027"/>
    </source>
</evidence>
<reference evidence="1" key="1">
    <citation type="submission" date="2016-01" db="EMBL/GenBank/DDBJ databases">
        <authorList>
            <person name="Mcilroy J.S."/>
            <person name="Karst M S."/>
            <person name="Albertsen M."/>
        </authorList>
    </citation>
    <scope>NUCLEOTIDE SEQUENCE</scope>
    <source>
        <strain evidence="1">Cfx-K</strain>
    </source>
</reference>
<dbReference type="EMBL" id="LN890656">
    <property type="protein sequence ID" value="CUS05889.1"/>
    <property type="molecule type" value="Genomic_DNA"/>
</dbReference>
<dbReference type="InterPro" id="IPR008930">
    <property type="entry name" value="Terpenoid_cyclase/PrenylTrfase"/>
</dbReference>
<accession>A0A160T860</accession>
<dbReference type="Proteomes" id="UP000215027">
    <property type="component" value="Chromosome II"/>
</dbReference>
<dbReference type="KEGG" id="pbf:CFX0092_B0355"/>
<evidence type="ECO:0000313" key="1">
    <source>
        <dbReference type="EMBL" id="CUS05889.1"/>
    </source>
</evidence>
<dbReference type="RefSeq" id="WP_095045239.1">
    <property type="nucleotide sequence ID" value="NZ_LN890656.1"/>
</dbReference>
<organism evidence="1 2">
    <name type="scientific">Candidatus Promineifilum breve</name>
    <dbReference type="NCBI Taxonomy" id="1806508"/>
    <lineage>
        <taxon>Bacteria</taxon>
        <taxon>Bacillati</taxon>
        <taxon>Chloroflexota</taxon>
        <taxon>Ardenticatenia</taxon>
        <taxon>Candidatus Promineifilales</taxon>
        <taxon>Candidatus Promineifilaceae</taxon>
        <taxon>Candidatus Promineifilum</taxon>
    </lineage>
</organism>
<keyword evidence="2" id="KW-1185">Reference proteome</keyword>
<gene>
    <name evidence="1" type="ORF">CFX0092_B0355</name>
</gene>
<protein>
    <submittedName>
        <fullName evidence="1">Uncharacterized protein</fullName>
    </submittedName>
</protein>
<name>A0A160T860_9CHLR</name>
<proteinExistence type="predicted"/>
<dbReference type="OrthoDB" id="156283at2"/>
<sequence>MTELLSRAAYERAVHYLRHEARPLEKALYEFHFENGSRTNVLAALVPYQNHDGGFGHALEPDMRAPASSVIATITALDVLRQIGADEDTPGLPAALAYLMDAYDVASERWPIVPPAVEDAPHAPWWTYADAAENFRGFWANPRAAVIGYLQQFNRLAPTEFLTGARRGVIDDLMRYSQHMEKHDLLSFIDLLLTAELPREDYEHVLDKLRRALPQSVALDPAEWDGYGLHPLDVLPTPTSPLAGVLDDEVIDAGLAYVIARQGADGAWPPNWSWDFVDGDAWAAAEREWRGVLTLRHLLTLRAYGRIDGLD</sequence>